<dbReference type="InterPro" id="IPR039901">
    <property type="entry name" value="Kdotransferase"/>
</dbReference>
<dbReference type="GO" id="GO:0016740">
    <property type="term" value="F:transferase activity"/>
    <property type="evidence" value="ECO:0007669"/>
    <property type="project" value="InterPro"/>
</dbReference>
<proteinExistence type="predicted"/>
<dbReference type="AlphaFoldDB" id="X1ADR4"/>
<dbReference type="PANTHER" id="PTHR42755:SF1">
    <property type="entry name" value="3-DEOXY-D-MANNO-OCTULOSONIC ACID TRANSFERASE, MITOCHONDRIAL-RELATED"/>
    <property type="match status" value="1"/>
</dbReference>
<dbReference type="GO" id="GO:0005886">
    <property type="term" value="C:plasma membrane"/>
    <property type="evidence" value="ECO:0007669"/>
    <property type="project" value="TreeGrafter"/>
</dbReference>
<name>X1ADR4_9ZZZZ</name>
<sequence length="99" mass="11236">MLYAYERILREFPETVLIIAPRHIERTPEIGSLIERHGFRYQLRSELDIDEAKRTESAVIINTFGELFRLYSVGTVVFCGASLVPLGGQNPLEAAVWGK</sequence>
<dbReference type="PANTHER" id="PTHR42755">
    <property type="entry name" value="3-DEOXY-MANNO-OCTULOSONATE CYTIDYLYLTRANSFERASE"/>
    <property type="match status" value="1"/>
</dbReference>
<evidence type="ECO:0008006" key="2">
    <source>
        <dbReference type="Google" id="ProtNLM"/>
    </source>
</evidence>
<protein>
    <recommendedName>
        <fullName evidence="2">Lipid IV(A) 3-deoxy-D-manno-octulosonic acid transferase</fullName>
    </recommendedName>
</protein>
<gene>
    <name evidence="1" type="ORF">S01H4_18192</name>
</gene>
<dbReference type="EMBL" id="BART01008054">
    <property type="protein sequence ID" value="GAG67967.1"/>
    <property type="molecule type" value="Genomic_DNA"/>
</dbReference>
<evidence type="ECO:0000313" key="1">
    <source>
        <dbReference type="EMBL" id="GAG67967.1"/>
    </source>
</evidence>
<reference evidence="1" key="1">
    <citation type="journal article" date="2014" name="Front. Microbiol.">
        <title>High frequency of phylogenetically diverse reductive dehalogenase-homologous genes in deep subseafloor sedimentary metagenomes.</title>
        <authorList>
            <person name="Kawai M."/>
            <person name="Futagami T."/>
            <person name="Toyoda A."/>
            <person name="Takaki Y."/>
            <person name="Nishi S."/>
            <person name="Hori S."/>
            <person name="Arai W."/>
            <person name="Tsubouchi T."/>
            <person name="Morono Y."/>
            <person name="Uchiyama I."/>
            <person name="Ito T."/>
            <person name="Fujiyama A."/>
            <person name="Inagaki F."/>
            <person name="Takami H."/>
        </authorList>
    </citation>
    <scope>NUCLEOTIDE SEQUENCE</scope>
    <source>
        <strain evidence="1">Expedition CK06-06</strain>
    </source>
</reference>
<organism evidence="1">
    <name type="scientific">marine sediment metagenome</name>
    <dbReference type="NCBI Taxonomy" id="412755"/>
    <lineage>
        <taxon>unclassified sequences</taxon>
        <taxon>metagenomes</taxon>
        <taxon>ecological metagenomes</taxon>
    </lineage>
</organism>
<accession>X1ADR4</accession>
<dbReference type="GO" id="GO:0009245">
    <property type="term" value="P:lipid A biosynthetic process"/>
    <property type="evidence" value="ECO:0007669"/>
    <property type="project" value="TreeGrafter"/>
</dbReference>
<comment type="caution">
    <text evidence="1">The sequence shown here is derived from an EMBL/GenBank/DDBJ whole genome shotgun (WGS) entry which is preliminary data.</text>
</comment>
<dbReference type="Gene3D" id="3.40.50.2000">
    <property type="entry name" value="Glycogen Phosphorylase B"/>
    <property type="match status" value="1"/>
</dbReference>
<feature type="non-terminal residue" evidence="1">
    <location>
        <position position="99"/>
    </location>
</feature>